<evidence type="ECO:0008006" key="3">
    <source>
        <dbReference type="Google" id="ProtNLM"/>
    </source>
</evidence>
<sequence length="89" mass="9994">MRIELQLGLYDQRESVVPAPEVDWLRRDQDRQPLASDNHVAPRNARTCPGAGQSYTVDYATAVAEFLVAHKPGAKREAFRFADRSSILP</sequence>
<gene>
    <name evidence="1" type="ORF">ACFTOW_00785</name>
</gene>
<dbReference type="EMBL" id="JBHUDD010000004">
    <property type="protein sequence ID" value="MFD1507948.1"/>
    <property type="molecule type" value="Genomic_DNA"/>
</dbReference>
<evidence type="ECO:0000313" key="2">
    <source>
        <dbReference type="Proteomes" id="UP001597186"/>
    </source>
</evidence>
<accession>A0ABW4E9F4</accession>
<organism evidence="1 2">
    <name type="scientific">Lacimonas salitolerans</name>
    <dbReference type="NCBI Taxonomy" id="1323750"/>
    <lineage>
        <taxon>Bacteria</taxon>
        <taxon>Pseudomonadati</taxon>
        <taxon>Pseudomonadota</taxon>
        <taxon>Alphaproteobacteria</taxon>
        <taxon>Rhodobacterales</taxon>
        <taxon>Paracoccaceae</taxon>
        <taxon>Lacimonas</taxon>
    </lineage>
</organism>
<evidence type="ECO:0000313" key="1">
    <source>
        <dbReference type="EMBL" id="MFD1507948.1"/>
    </source>
</evidence>
<dbReference type="RefSeq" id="WP_379912101.1">
    <property type="nucleotide sequence ID" value="NZ_JBHUDD010000004.1"/>
</dbReference>
<dbReference type="Proteomes" id="UP001597186">
    <property type="component" value="Unassembled WGS sequence"/>
</dbReference>
<comment type="caution">
    <text evidence="1">The sequence shown here is derived from an EMBL/GenBank/DDBJ whole genome shotgun (WGS) entry which is preliminary data.</text>
</comment>
<protein>
    <recommendedName>
        <fullName evidence="3">Cytochrome P450</fullName>
    </recommendedName>
</protein>
<proteinExistence type="predicted"/>
<keyword evidence="2" id="KW-1185">Reference proteome</keyword>
<reference evidence="2" key="1">
    <citation type="journal article" date="2019" name="Int. J. Syst. Evol. Microbiol.">
        <title>The Global Catalogue of Microorganisms (GCM) 10K type strain sequencing project: providing services to taxonomists for standard genome sequencing and annotation.</title>
        <authorList>
            <consortium name="The Broad Institute Genomics Platform"/>
            <consortium name="The Broad Institute Genome Sequencing Center for Infectious Disease"/>
            <person name="Wu L."/>
            <person name="Ma J."/>
        </authorList>
    </citation>
    <scope>NUCLEOTIDE SEQUENCE [LARGE SCALE GENOMIC DNA]</scope>
    <source>
        <strain evidence="2">CGMCC 1.12477</strain>
    </source>
</reference>
<name>A0ABW4E9F4_9RHOB</name>